<sequence>MQIAIDGPAGAGKSTIAKIIAKELGILYLDTGAMYRAITYGIWKNKIDFSDQKAIADFTKENTIDFKGTDVYLSGEKVTEEIRLPIVSRHTSDVACIGEVRRLLVGQQQSIAGCHSVIMDGRDIGSVVLPKADYKFYLDASIDERARRRAIEQQARGIDQDFDSIRESIAVRDYNDSHRDEGPLVCTEDAIVVDTTGKSIEEVCQVILDNIRGGKAHVL</sequence>
<keyword evidence="4 8" id="KW-0418">Kinase</keyword>
<comment type="similarity">
    <text evidence="1 8">Belongs to the cytidylate kinase family. Type 1 subfamily.</text>
</comment>
<dbReference type="InterPro" id="IPR003136">
    <property type="entry name" value="Cytidylate_kin"/>
</dbReference>
<evidence type="ECO:0000256" key="4">
    <source>
        <dbReference type="ARBA" id="ARBA00022777"/>
    </source>
</evidence>
<evidence type="ECO:0000256" key="8">
    <source>
        <dbReference type="HAMAP-Rule" id="MF_00238"/>
    </source>
</evidence>
<name>A0AAC9W4U7_EUBLI</name>
<comment type="catalytic activity">
    <reaction evidence="7 8">
        <text>CMP + ATP = CDP + ADP</text>
        <dbReference type="Rhea" id="RHEA:11600"/>
        <dbReference type="ChEBI" id="CHEBI:30616"/>
        <dbReference type="ChEBI" id="CHEBI:58069"/>
        <dbReference type="ChEBI" id="CHEBI:60377"/>
        <dbReference type="ChEBI" id="CHEBI:456216"/>
        <dbReference type="EC" id="2.7.4.25"/>
    </reaction>
</comment>
<evidence type="ECO:0000256" key="6">
    <source>
        <dbReference type="ARBA" id="ARBA00047615"/>
    </source>
</evidence>
<dbReference type="GO" id="GO:0005737">
    <property type="term" value="C:cytoplasm"/>
    <property type="evidence" value="ECO:0007669"/>
    <property type="project" value="UniProtKB-SubCell"/>
</dbReference>
<evidence type="ECO:0000259" key="9">
    <source>
        <dbReference type="Pfam" id="PF02224"/>
    </source>
</evidence>
<keyword evidence="5 8" id="KW-0067">ATP-binding</keyword>
<keyword evidence="3 8" id="KW-0547">Nucleotide-binding</keyword>
<dbReference type="KEGG" id="elim:B2M23_19175"/>
<proteinExistence type="inferred from homology"/>
<dbReference type="GO" id="GO:0006220">
    <property type="term" value="P:pyrimidine nucleotide metabolic process"/>
    <property type="evidence" value="ECO:0007669"/>
    <property type="project" value="UniProtKB-UniRule"/>
</dbReference>
<feature type="binding site" evidence="8">
    <location>
        <begin position="7"/>
        <end position="15"/>
    </location>
    <ligand>
        <name>ATP</name>
        <dbReference type="ChEBI" id="CHEBI:30616"/>
    </ligand>
</feature>
<evidence type="ECO:0000256" key="7">
    <source>
        <dbReference type="ARBA" id="ARBA00048478"/>
    </source>
</evidence>
<dbReference type="GO" id="GO:0005524">
    <property type="term" value="F:ATP binding"/>
    <property type="evidence" value="ECO:0007669"/>
    <property type="project" value="UniProtKB-UniRule"/>
</dbReference>
<keyword evidence="2 8" id="KW-0808">Transferase</keyword>
<dbReference type="SUPFAM" id="SSF52540">
    <property type="entry name" value="P-loop containing nucleoside triphosphate hydrolases"/>
    <property type="match status" value="1"/>
</dbReference>
<dbReference type="EC" id="2.7.4.25" evidence="8"/>
<dbReference type="NCBIfam" id="TIGR00017">
    <property type="entry name" value="cmk"/>
    <property type="match status" value="1"/>
</dbReference>
<gene>
    <name evidence="8" type="primary">cmk</name>
    <name evidence="10" type="ORF">B2M23_19175</name>
</gene>
<evidence type="ECO:0000256" key="1">
    <source>
        <dbReference type="ARBA" id="ARBA00009427"/>
    </source>
</evidence>
<dbReference type="Proteomes" id="UP000192391">
    <property type="component" value="Chromosome"/>
</dbReference>
<evidence type="ECO:0000313" key="10">
    <source>
        <dbReference type="EMBL" id="ARD67529.1"/>
    </source>
</evidence>
<dbReference type="HAMAP" id="MF_00238">
    <property type="entry name" value="Cytidyl_kinase_type1"/>
    <property type="match status" value="1"/>
</dbReference>
<feature type="domain" description="Cytidylate kinase" evidence="9">
    <location>
        <begin position="3"/>
        <end position="212"/>
    </location>
</feature>
<comment type="catalytic activity">
    <reaction evidence="6 8">
        <text>dCMP + ATP = dCDP + ADP</text>
        <dbReference type="Rhea" id="RHEA:25094"/>
        <dbReference type="ChEBI" id="CHEBI:30616"/>
        <dbReference type="ChEBI" id="CHEBI:57566"/>
        <dbReference type="ChEBI" id="CHEBI:58593"/>
        <dbReference type="ChEBI" id="CHEBI:456216"/>
        <dbReference type="EC" id="2.7.4.25"/>
    </reaction>
</comment>
<dbReference type="GeneID" id="68363579"/>
<dbReference type="InterPro" id="IPR011994">
    <property type="entry name" value="Cytidylate_kinase_dom"/>
</dbReference>
<dbReference type="Gene3D" id="3.40.50.300">
    <property type="entry name" value="P-loop containing nucleotide triphosphate hydrolases"/>
    <property type="match status" value="1"/>
</dbReference>
<protein>
    <recommendedName>
        <fullName evidence="8">Cytidylate kinase</fullName>
        <shortName evidence="8">CK</shortName>
        <ecNumber evidence="8">2.7.4.25</ecNumber>
    </recommendedName>
    <alternativeName>
        <fullName evidence="8">Cytidine monophosphate kinase</fullName>
        <shortName evidence="8">CMP kinase</shortName>
    </alternativeName>
</protein>
<comment type="subcellular location">
    <subcellularLocation>
        <location evidence="8">Cytoplasm</location>
    </subcellularLocation>
</comment>
<dbReference type="InterPro" id="IPR027417">
    <property type="entry name" value="P-loop_NTPase"/>
</dbReference>
<dbReference type="CDD" id="cd02020">
    <property type="entry name" value="CMPK"/>
    <property type="match status" value="1"/>
</dbReference>
<keyword evidence="8" id="KW-0963">Cytoplasm</keyword>
<dbReference type="GO" id="GO:0036431">
    <property type="term" value="F:dCMP kinase activity"/>
    <property type="evidence" value="ECO:0007669"/>
    <property type="project" value="InterPro"/>
</dbReference>
<dbReference type="AlphaFoldDB" id="A0AAC9W4U7"/>
<dbReference type="RefSeq" id="WP_013380811.1">
    <property type="nucleotide sequence ID" value="NZ_CP019962.1"/>
</dbReference>
<accession>A0AAC9W4U7</accession>
<evidence type="ECO:0000256" key="3">
    <source>
        <dbReference type="ARBA" id="ARBA00022741"/>
    </source>
</evidence>
<evidence type="ECO:0000256" key="5">
    <source>
        <dbReference type="ARBA" id="ARBA00022840"/>
    </source>
</evidence>
<dbReference type="EMBL" id="CP019962">
    <property type="protein sequence ID" value="ARD67529.1"/>
    <property type="molecule type" value="Genomic_DNA"/>
</dbReference>
<organism evidence="10 11">
    <name type="scientific">Eubacterium limosum</name>
    <dbReference type="NCBI Taxonomy" id="1736"/>
    <lineage>
        <taxon>Bacteria</taxon>
        <taxon>Bacillati</taxon>
        <taxon>Bacillota</taxon>
        <taxon>Clostridia</taxon>
        <taxon>Eubacteriales</taxon>
        <taxon>Eubacteriaceae</taxon>
        <taxon>Eubacterium</taxon>
    </lineage>
</organism>
<evidence type="ECO:0000256" key="2">
    <source>
        <dbReference type="ARBA" id="ARBA00022679"/>
    </source>
</evidence>
<evidence type="ECO:0000313" key="11">
    <source>
        <dbReference type="Proteomes" id="UP000192391"/>
    </source>
</evidence>
<reference evidence="11" key="1">
    <citation type="journal article" date="2017" name="Sci. Rep.">
        <title>Determination of the Genome and Primary Transcriptome of Syngas Fermenting Eubacterium limosum ATCC 8486.</title>
        <authorList>
            <person name="Song Y."/>
            <person name="Shin J."/>
            <person name="Jeong Y."/>
            <person name="Jin S."/>
            <person name="Lee J.K."/>
            <person name="Kim D.R."/>
            <person name="Kim S.C."/>
            <person name="Cho S."/>
            <person name="Cho B.K."/>
        </authorList>
    </citation>
    <scope>NUCLEOTIDE SEQUENCE [LARGE SCALE GENOMIC DNA]</scope>
    <source>
        <strain evidence="11">ATCC 8486</strain>
    </source>
</reference>
<dbReference type="Pfam" id="PF02224">
    <property type="entry name" value="Cytidylate_kin"/>
    <property type="match status" value="1"/>
</dbReference>